<dbReference type="AlphaFoldDB" id="X1E6T5"/>
<protein>
    <submittedName>
        <fullName evidence="2">Uncharacterized protein</fullName>
    </submittedName>
</protein>
<proteinExistence type="predicted"/>
<feature type="transmembrane region" description="Helical" evidence="1">
    <location>
        <begin position="57"/>
        <end position="79"/>
    </location>
</feature>
<keyword evidence="1" id="KW-1133">Transmembrane helix</keyword>
<keyword evidence="1" id="KW-0812">Transmembrane</keyword>
<organism evidence="2">
    <name type="scientific">marine sediment metagenome</name>
    <dbReference type="NCBI Taxonomy" id="412755"/>
    <lineage>
        <taxon>unclassified sequences</taxon>
        <taxon>metagenomes</taxon>
        <taxon>ecological metagenomes</taxon>
    </lineage>
</organism>
<evidence type="ECO:0000256" key="1">
    <source>
        <dbReference type="SAM" id="Phobius"/>
    </source>
</evidence>
<name>X1E6T5_9ZZZZ</name>
<feature type="transmembrane region" description="Helical" evidence="1">
    <location>
        <begin position="99"/>
        <end position="117"/>
    </location>
</feature>
<keyword evidence="1" id="KW-0472">Membrane</keyword>
<gene>
    <name evidence="2" type="ORF">S01H4_56767</name>
</gene>
<reference evidence="2" key="1">
    <citation type="journal article" date="2014" name="Front. Microbiol.">
        <title>High frequency of phylogenetically diverse reductive dehalogenase-homologous genes in deep subseafloor sedimentary metagenomes.</title>
        <authorList>
            <person name="Kawai M."/>
            <person name="Futagami T."/>
            <person name="Toyoda A."/>
            <person name="Takaki Y."/>
            <person name="Nishi S."/>
            <person name="Hori S."/>
            <person name="Arai W."/>
            <person name="Tsubouchi T."/>
            <person name="Morono Y."/>
            <person name="Uchiyama I."/>
            <person name="Ito T."/>
            <person name="Fujiyama A."/>
            <person name="Inagaki F."/>
            <person name="Takami H."/>
        </authorList>
    </citation>
    <scope>NUCLEOTIDE SEQUENCE</scope>
    <source>
        <strain evidence="2">Expedition CK06-06</strain>
    </source>
</reference>
<feature type="non-terminal residue" evidence="2">
    <location>
        <position position="1"/>
    </location>
</feature>
<evidence type="ECO:0000313" key="2">
    <source>
        <dbReference type="EMBL" id="GAH16090.1"/>
    </source>
</evidence>
<sequence>DFYKNTDKISSSGELNYFYKEAIKKLSFKQLQKYTNERLKIISEISKENRINSYRKIGLALSIIFGLLSSTIIAEKIIIPLWVYLNLWIPSQIEIYRNIFLYFITIIPFGILIYLIWKLIFKKNI</sequence>
<dbReference type="EMBL" id="BART01032934">
    <property type="protein sequence ID" value="GAH16090.1"/>
    <property type="molecule type" value="Genomic_DNA"/>
</dbReference>
<comment type="caution">
    <text evidence="2">The sequence shown here is derived from an EMBL/GenBank/DDBJ whole genome shotgun (WGS) entry which is preliminary data.</text>
</comment>
<accession>X1E6T5</accession>